<protein>
    <submittedName>
        <fullName evidence="8">Resolvase</fullName>
    </submittedName>
</protein>
<dbReference type="Proteomes" id="UP000220840">
    <property type="component" value="Unassembled WGS sequence"/>
</dbReference>
<reference evidence="8 9" key="1">
    <citation type="submission" date="2017-10" db="EMBL/GenBank/DDBJ databases">
        <title>Effective Description of Clostridium neonatale sp. nov. linked to necrotizing enterocolitis in neonates and a clarification of species assignable to the genus Clostridium (Prazmowski 1880) emend. Lawson and Rainey 2016.</title>
        <authorList>
            <person name="Bernard K."/>
            <person name="Burdz T."/>
            <person name="Wiebe D."/>
            <person name="Balcewich B."/>
            <person name="Alfa M."/>
            <person name="Bernier A.-M."/>
        </authorList>
    </citation>
    <scope>NUCLEOTIDE SEQUENCE [LARGE SCALE GENOMIC DNA]</scope>
    <source>
        <strain evidence="8 9">LCDC99A005</strain>
    </source>
</reference>
<comment type="caution">
    <text evidence="8">The sequence shown here is derived from an EMBL/GenBank/DDBJ whole genome shotgun (WGS) entry which is preliminary data.</text>
</comment>
<dbReference type="OrthoDB" id="9797501at2"/>
<dbReference type="GO" id="GO:0000150">
    <property type="term" value="F:DNA strand exchange activity"/>
    <property type="evidence" value="ECO:0007669"/>
    <property type="project" value="InterPro"/>
</dbReference>
<dbReference type="InterPro" id="IPR050639">
    <property type="entry name" value="SSR_resolvase"/>
</dbReference>
<dbReference type="Gene3D" id="3.40.50.1390">
    <property type="entry name" value="Resolvase, N-terminal catalytic domain"/>
    <property type="match status" value="1"/>
</dbReference>
<keyword evidence="9" id="KW-1185">Reference proteome</keyword>
<gene>
    <name evidence="8" type="ORF">CQ394_06895</name>
</gene>
<dbReference type="PROSITE" id="PS00397">
    <property type="entry name" value="RECOMBINASES_1"/>
    <property type="match status" value="1"/>
</dbReference>
<evidence type="ECO:0000313" key="8">
    <source>
        <dbReference type="EMBL" id="PEG31427.1"/>
    </source>
</evidence>
<dbReference type="AlphaFoldDB" id="A0A2A7MIS6"/>
<keyword evidence="2" id="KW-0229">DNA integration</keyword>
<accession>A0A2A7MIS6</accession>
<organism evidence="8 9">
    <name type="scientific">Clostridium neonatale</name>
    <dbReference type="NCBI Taxonomy" id="137838"/>
    <lineage>
        <taxon>Bacteria</taxon>
        <taxon>Bacillati</taxon>
        <taxon>Bacillota</taxon>
        <taxon>Clostridia</taxon>
        <taxon>Eubacteriales</taxon>
        <taxon>Clostridiaceae</taxon>
        <taxon>Clostridium</taxon>
    </lineage>
</organism>
<evidence type="ECO:0000256" key="2">
    <source>
        <dbReference type="ARBA" id="ARBA00022908"/>
    </source>
</evidence>
<dbReference type="EMBL" id="PDCJ01000001">
    <property type="protein sequence ID" value="PEG31427.1"/>
    <property type="molecule type" value="Genomic_DNA"/>
</dbReference>
<sequence length="189" mass="22064">MRVGYVRVSTAEQNTARQEVLMKELEVEKVYIDKVSGKNISDREKLKEMFDFIREGDTVVVESISRLARNTKDLLEIVEILKDKGIAFISKKESIDTDTPAGQFMLTIFGAVAQLEREYILQRQKEAIAKEQGKYKGRKPINIDKAKFNIFYEKWKNEEITATEFMKQMNLKPSTFYRKVKGYEENNMI</sequence>
<evidence type="ECO:0000256" key="5">
    <source>
        <dbReference type="PIRSR" id="PIRSR606118-50"/>
    </source>
</evidence>
<evidence type="ECO:0000256" key="4">
    <source>
        <dbReference type="ARBA" id="ARBA00023172"/>
    </source>
</evidence>
<dbReference type="InterPro" id="IPR036162">
    <property type="entry name" value="Resolvase-like_N_sf"/>
</dbReference>
<evidence type="ECO:0000256" key="3">
    <source>
        <dbReference type="ARBA" id="ARBA00023125"/>
    </source>
</evidence>
<dbReference type="CDD" id="cd03768">
    <property type="entry name" value="SR_ResInv"/>
    <property type="match status" value="1"/>
</dbReference>
<name>A0A2A7MIS6_9CLOT</name>
<evidence type="ECO:0000259" key="7">
    <source>
        <dbReference type="PROSITE" id="PS51736"/>
    </source>
</evidence>
<dbReference type="GO" id="GO:0003677">
    <property type="term" value="F:DNA binding"/>
    <property type="evidence" value="ECO:0007669"/>
    <property type="project" value="UniProtKB-KW"/>
</dbReference>
<dbReference type="PANTHER" id="PTHR30461">
    <property type="entry name" value="DNA-INVERTASE FROM LAMBDOID PROPHAGE"/>
    <property type="match status" value="1"/>
</dbReference>
<evidence type="ECO:0000313" key="9">
    <source>
        <dbReference type="Proteomes" id="UP000220840"/>
    </source>
</evidence>
<dbReference type="RefSeq" id="WP_058295584.1">
    <property type="nucleotide sequence ID" value="NZ_CAMRXB010000046.1"/>
</dbReference>
<feature type="domain" description="Resolvase/invertase-type recombinase catalytic" evidence="7">
    <location>
        <begin position="1"/>
        <end position="135"/>
    </location>
</feature>
<dbReference type="SMART" id="SM00857">
    <property type="entry name" value="Resolvase"/>
    <property type="match status" value="1"/>
</dbReference>
<dbReference type="InterPro" id="IPR006119">
    <property type="entry name" value="Resolv_N"/>
</dbReference>
<dbReference type="GO" id="GO:0015074">
    <property type="term" value="P:DNA integration"/>
    <property type="evidence" value="ECO:0007669"/>
    <property type="project" value="UniProtKB-KW"/>
</dbReference>
<evidence type="ECO:0000256" key="6">
    <source>
        <dbReference type="PROSITE-ProRule" id="PRU10137"/>
    </source>
</evidence>
<proteinExistence type="inferred from homology"/>
<keyword evidence="3" id="KW-0238">DNA-binding</keyword>
<comment type="similarity">
    <text evidence="1">Belongs to the site-specific recombinase resolvase family.</text>
</comment>
<dbReference type="PROSITE" id="PS51736">
    <property type="entry name" value="RECOMBINASES_3"/>
    <property type="match status" value="1"/>
</dbReference>
<feature type="active site" description="O-(5'-phospho-DNA)-serine intermediate" evidence="5 6">
    <location>
        <position position="9"/>
    </location>
</feature>
<dbReference type="PANTHER" id="PTHR30461:SF26">
    <property type="entry name" value="RESOLVASE HOMOLOG YNEB"/>
    <property type="match status" value="1"/>
</dbReference>
<dbReference type="SUPFAM" id="SSF53041">
    <property type="entry name" value="Resolvase-like"/>
    <property type="match status" value="1"/>
</dbReference>
<evidence type="ECO:0000256" key="1">
    <source>
        <dbReference type="ARBA" id="ARBA00009913"/>
    </source>
</evidence>
<dbReference type="InterPro" id="IPR006118">
    <property type="entry name" value="Recombinase_CS"/>
</dbReference>
<dbReference type="Pfam" id="PF00239">
    <property type="entry name" value="Resolvase"/>
    <property type="match status" value="1"/>
</dbReference>
<keyword evidence="4" id="KW-0233">DNA recombination</keyword>
<dbReference type="STRING" id="137838.GCA_001458595_02847"/>